<keyword evidence="14" id="KW-1185">Reference proteome</keyword>
<feature type="compositionally biased region" description="Pro residues" evidence="10">
    <location>
        <begin position="102"/>
        <end position="114"/>
    </location>
</feature>
<protein>
    <submittedName>
        <fullName evidence="13">TonB family protein</fullName>
    </submittedName>
</protein>
<keyword evidence="6 11" id="KW-0812">Transmembrane</keyword>
<evidence type="ECO:0000256" key="9">
    <source>
        <dbReference type="ARBA" id="ARBA00023136"/>
    </source>
</evidence>
<evidence type="ECO:0000313" key="14">
    <source>
        <dbReference type="Proteomes" id="UP000582837"/>
    </source>
</evidence>
<dbReference type="GO" id="GO:0031992">
    <property type="term" value="F:energy transducer activity"/>
    <property type="evidence" value="ECO:0007669"/>
    <property type="project" value="TreeGrafter"/>
</dbReference>
<evidence type="ECO:0000256" key="10">
    <source>
        <dbReference type="SAM" id="MobiDB-lite"/>
    </source>
</evidence>
<keyword evidence="8 11" id="KW-1133">Transmembrane helix</keyword>
<dbReference type="EMBL" id="JACHIA010000005">
    <property type="protein sequence ID" value="MBB6070661.1"/>
    <property type="molecule type" value="Genomic_DNA"/>
</dbReference>
<dbReference type="Proteomes" id="UP000582837">
    <property type="component" value="Unassembled WGS sequence"/>
</dbReference>
<dbReference type="PANTHER" id="PTHR33446">
    <property type="entry name" value="PROTEIN TONB-RELATED"/>
    <property type="match status" value="1"/>
</dbReference>
<dbReference type="Pfam" id="PF03544">
    <property type="entry name" value="TonB_C"/>
    <property type="match status" value="1"/>
</dbReference>
<comment type="caution">
    <text evidence="13">The sequence shown here is derived from an EMBL/GenBank/DDBJ whole genome shotgun (WGS) entry which is preliminary data.</text>
</comment>
<keyword evidence="7" id="KW-0653">Protein transport</keyword>
<keyword evidence="4" id="KW-1003">Cell membrane</keyword>
<evidence type="ECO:0000256" key="11">
    <source>
        <dbReference type="SAM" id="Phobius"/>
    </source>
</evidence>
<dbReference type="PROSITE" id="PS52015">
    <property type="entry name" value="TONB_CTD"/>
    <property type="match status" value="1"/>
</dbReference>
<name>A0A841GY22_9BACT</name>
<dbReference type="SUPFAM" id="SSF74653">
    <property type="entry name" value="TolA/TonB C-terminal domain"/>
    <property type="match status" value="1"/>
</dbReference>
<organism evidence="13 14">
    <name type="scientific">Longimicrobium terrae</name>
    <dbReference type="NCBI Taxonomy" id="1639882"/>
    <lineage>
        <taxon>Bacteria</taxon>
        <taxon>Pseudomonadati</taxon>
        <taxon>Gemmatimonadota</taxon>
        <taxon>Longimicrobiia</taxon>
        <taxon>Longimicrobiales</taxon>
        <taxon>Longimicrobiaceae</taxon>
        <taxon>Longimicrobium</taxon>
    </lineage>
</organism>
<proteinExistence type="inferred from homology"/>
<evidence type="ECO:0000256" key="1">
    <source>
        <dbReference type="ARBA" id="ARBA00004383"/>
    </source>
</evidence>
<feature type="region of interest" description="Disordered" evidence="10">
    <location>
        <begin position="46"/>
        <end position="121"/>
    </location>
</feature>
<feature type="compositionally biased region" description="Basic and acidic residues" evidence="10">
    <location>
        <begin position="62"/>
        <end position="78"/>
    </location>
</feature>
<dbReference type="GO" id="GO:0015031">
    <property type="term" value="P:protein transport"/>
    <property type="evidence" value="ECO:0007669"/>
    <property type="project" value="UniProtKB-KW"/>
</dbReference>
<dbReference type="Gene3D" id="3.30.1150.10">
    <property type="match status" value="1"/>
</dbReference>
<keyword evidence="5" id="KW-0997">Cell inner membrane</keyword>
<evidence type="ECO:0000256" key="3">
    <source>
        <dbReference type="ARBA" id="ARBA00022448"/>
    </source>
</evidence>
<feature type="domain" description="TonB C-terminal" evidence="12">
    <location>
        <begin position="167"/>
        <end position="259"/>
    </location>
</feature>
<accession>A0A841GY22</accession>
<evidence type="ECO:0000256" key="7">
    <source>
        <dbReference type="ARBA" id="ARBA00022927"/>
    </source>
</evidence>
<dbReference type="GO" id="GO:0098797">
    <property type="term" value="C:plasma membrane protein complex"/>
    <property type="evidence" value="ECO:0007669"/>
    <property type="project" value="TreeGrafter"/>
</dbReference>
<dbReference type="InterPro" id="IPR006260">
    <property type="entry name" value="TonB/TolA_C"/>
</dbReference>
<evidence type="ECO:0000256" key="5">
    <source>
        <dbReference type="ARBA" id="ARBA00022519"/>
    </source>
</evidence>
<comment type="similarity">
    <text evidence="2">Belongs to the TonB family.</text>
</comment>
<comment type="subcellular location">
    <subcellularLocation>
        <location evidence="1">Cell inner membrane</location>
        <topology evidence="1">Single-pass membrane protein</topology>
        <orientation evidence="1">Periplasmic side</orientation>
    </subcellularLocation>
</comment>
<feature type="transmembrane region" description="Helical" evidence="11">
    <location>
        <begin position="20"/>
        <end position="40"/>
    </location>
</feature>
<feature type="compositionally biased region" description="Pro residues" evidence="10">
    <location>
        <begin position="79"/>
        <end position="89"/>
    </location>
</feature>
<evidence type="ECO:0000256" key="4">
    <source>
        <dbReference type="ARBA" id="ARBA00022475"/>
    </source>
</evidence>
<reference evidence="13 14" key="1">
    <citation type="submission" date="2020-08" db="EMBL/GenBank/DDBJ databases">
        <title>Genomic Encyclopedia of Type Strains, Phase IV (KMG-IV): sequencing the most valuable type-strain genomes for metagenomic binning, comparative biology and taxonomic classification.</title>
        <authorList>
            <person name="Goeker M."/>
        </authorList>
    </citation>
    <scope>NUCLEOTIDE SEQUENCE [LARGE SCALE GENOMIC DNA]</scope>
    <source>
        <strain evidence="13 14">DSM 29007</strain>
    </source>
</reference>
<evidence type="ECO:0000256" key="2">
    <source>
        <dbReference type="ARBA" id="ARBA00006555"/>
    </source>
</evidence>
<gene>
    <name evidence="13" type="ORF">HNQ61_002282</name>
</gene>
<evidence type="ECO:0000256" key="6">
    <source>
        <dbReference type="ARBA" id="ARBA00022692"/>
    </source>
</evidence>
<dbReference type="InterPro" id="IPR051045">
    <property type="entry name" value="TonB-dependent_transducer"/>
</dbReference>
<dbReference type="PANTHER" id="PTHR33446:SF2">
    <property type="entry name" value="PROTEIN TONB"/>
    <property type="match status" value="1"/>
</dbReference>
<dbReference type="InterPro" id="IPR037682">
    <property type="entry name" value="TonB_C"/>
</dbReference>
<dbReference type="AlphaFoldDB" id="A0A841GY22"/>
<dbReference type="RefSeq" id="WP_170034512.1">
    <property type="nucleotide sequence ID" value="NZ_JABDTL010000001.1"/>
</dbReference>
<keyword evidence="9 11" id="KW-0472">Membrane</keyword>
<keyword evidence="3" id="KW-0813">Transport</keyword>
<evidence type="ECO:0000256" key="8">
    <source>
        <dbReference type="ARBA" id="ARBA00022989"/>
    </source>
</evidence>
<dbReference type="NCBIfam" id="TIGR01352">
    <property type="entry name" value="tonB_Cterm"/>
    <property type="match status" value="1"/>
</dbReference>
<dbReference type="GO" id="GO:0055085">
    <property type="term" value="P:transmembrane transport"/>
    <property type="evidence" value="ECO:0007669"/>
    <property type="project" value="InterPro"/>
</dbReference>
<sequence length="259" mass="28163">MFNKLVASEGRKSGFLSPTNVFISGVLHVVLIGGLVAAGVNAAERASREKEELVDFVEVEEEKPKEPEPEPEKPKEPEPPPPEPEPAAAPPVVKGFQTLTPPAEPPATIAPPNPNQQAVSPEDFTAQGQEGGVAKGVEGGVAQSTAEREAPADVGTYELSAVEEQPRPTNVAELQRQLERNYPPLLRDAGVTGTVQVRFRVLEDGRVDAESIQVTNSSHEQFNDPTIRSVQRLRFRPAKVNNRAVKVWVELPIQWQVAR</sequence>
<evidence type="ECO:0000259" key="12">
    <source>
        <dbReference type="PROSITE" id="PS52015"/>
    </source>
</evidence>
<evidence type="ECO:0000313" key="13">
    <source>
        <dbReference type="EMBL" id="MBB6070661.1"/>
    </source>
</evidence>